<feature type="signal peptide" evidence="2">
    <location>
        <begin position="1"/>
        <end position="26"/>
    </location>
</feature>
<feature type="compositionally biased region" description="Pro residues" evidence="1">
    <location>
        <begin position="274"/>
        <end position="283"/>
    </location>
</feature>
<dbReference type="Pfam" id="PF12565">
    <property type="entry name" value="DUF3747"/>
    <property type="match status" value="1"/>
</dbReference>
<dbReference type="Proteomes" id="UP000658720">
    <property type="component" value="Unassembled WGS sequence"/>
</dbReference>
<protein>
    <submittedName>
        <fullName evidence="3">DUF3747 domain-containing protein</fullName>
    </submittedName>
</protein>
<evidence type="ECO:0000256" key="1">
    <source>
        <dbReference type="SAM" id="MobiDB-lite"/>
    </source>
</evidence>
<reference evidence="3 4" key="1">
    <citation type="submission" date="2020-10" db="EMBL/GenBank/DDBJ databases">
        <authorList>
            <person name="Castelo-Branco R."/>
            <person name="Eusebio N."/>
            <person name="Adriana R."/>
            <person name="Vieira A."/>
            <person name="Brugerolle De Fraissinette N."/>
            <person name="Rezende De Castro R."/>
            <person name="Schneider M.P."/>
            <person name="Vasconcelos V."/>
            <person name="Leao P.N."/>
        </authorList>
    </citation>
    <scope>NUCLEOTIDE SEQUENCE [LARGE SCALE GENOMIC DNA]</scope>
    <source>
        <strain evidence="3 4">LEGE 00031</strain>
    </source>
</reference>
<feature type="region of interest" description="Disordered" evidence="1">
    <location>
        <begin position="238"/>
        <end position="296"/>
    </location>
</feature>
<comment type="caution">
    <text evidence="3">The sequence shown here is derived from an EMBL/GenBank/DDBJ whole genome shotgun (WGS) entry which is preliminary data.</text>
</comment>
<proteinExistence type="predicted"/>
<feature type="chain" id="PRO_5045401076" evidence="2">
    <location>
        <begin position="27"/>
        <end position="296"/>
    </location>
</feature>
<name>A0ABR9VRE1_9SYNC</name>
<keyword evidence="2" id="KW-0732">Signal</keyword>
<sequence length="296" mass="32043">MNWKFFPHPLLAMAVGAALAPLTPLAASTFTETAIEQTEVIAVARPYGVETTKYDLLVIEQIPGKNKCWDVTPGAPAMVDPLLLNFDFTGHCRRATDSNGYSIRIDGQDYGLDYLLRLVPRGNELVLVATSRNGRGPELIVGSTKGIGAGFMQVQLNPGWQFTKRTYEGQILGHYYISGTQAAILGGTAVSPVTPEPITPEKQELIAPEPVQPLEDNPPTATGVTEVTETEAEIIIQQQAPADNESGMVVEEESATTVTEENSVAKELETVTPKPAPVVNPNPPRRRTPTPADFRR</sequence>
<evidence type="ECO:0000256" key="2">
    <source>
        <dbReference type="SAM" id="SignalP"/>
    </source>
</evidence>
<evidence type="ECO:0000313" key="3">
    <source>
        <dbReference type="EMBL" id="MBE9253921.1"/>
    </source>
</evidence>
<dbReference type="EMBL" id="JADEVV010000020">
    <property type="protein sequence ID" value="MBE9253921.1"/>
    <property type="molecule type" value="Genomic_DNA"/>
</dbReference>
<organism evidence="3 4">
    <name type="scientific">Synechocystis salina LEGE 00031</name>
    <dbReference type="NCBI Taxonomy" id="1828736"/>
    <lineage>
        <taxon>Bacteria</taxon>
        <taxon>Bacillati</taxon>
        <taxon>Cyanobacteriota</taxon>
        <taxon>Cyanophyceae</taxon>
        <taxon>Synechococcales</taxon>
        <taxon>Merismopediaceae</taxon>
        <taxon>Synechocystis</taxon>
    </lineage>
</organism>
<gene>
    <name evidence="3" type="ORF">IQ217_08705</name>
</gene>
<accession>A0ABR9VRE1</accession>
<evidence type="ECO:0000313" key="4">
    <source>
        <dbReference type="Proteomes" id="UP000658720"/>
    </source>
</evidence>
<keyword evidence="4" id="KW-1185">Reference proteome</keyword>
<dbReference type="InterPro" id="IPR022222">
    <property type="entry name" value="DUF3747"/>
</dbReference>